<dbReference type="SUPFAM" id="SSF53056">
    <property type="entry name" value="beta-carbonic anhydrase, cab"/>
    <property type="match status" value="1"/>
</dbReference>
<dbReference type="Proteomes" id="UP000638353">
    <property type="component" value="Unassembled WGS sequence"/>
</dbReference>
<feature type="chain" id="PRO_5038788281" evidence="4">
    <location>
        <begin position="38"/>
        <end position="249"/>
    </location>
</feature>
<comment type="caution">
    <text evidence="5">The sequence shown here is derived from an EMBL/GenBank/DDBJ whole genome shotgun (WGS) entry which is preliminary data.</text>
</comment>
<dbReference type="Pfam" id="PF00484">
    <property type="entry name" value="Pro_CA"/>
    <property type="match status" value="1"/>
</dbReference>
<dbReference type="Gene3D" id="3.40.1050.10">
    <property type="entry name" value="Carbonic anhydrase"/>
    <property type="match status" value="1"/>
</dbReference>
<comment type="similarity">
    <text evidence="1">Belongs to the beta-class carbonic anhydrase family.</text>
</comment>
<keyword evidence="4" id="KW-0732">Signal</keyword>
<feature type="signal peptide" evidence="4">
    <location>
        <begin position="1"/>
        <end position="37"/>
    </location>
</feature>
<organism evidence="5 6">
    <name type="scientific">Streptomyces finlayi</name>
    <dbReference type="NCBI Taxonomy" id="67296"/>
    <lineage>
        <taxon>Bacteria</taxon>
        <taxon>Bacillati</taxon>
        <taxon>Actinomycetota</taxon>
        <taxon>Actinomycetes</taxon>
        <taxon>Kitasatosporales</taxon>
        <taxon>Streptomycetaceae</taxon>
        <taxon>Streptomyces</taxon>
    </lineage>
</organism>
<evidence type="ECO:0000313" key="6">
    <source>
        <dbReference type="Proteomes" id="UP000638353"/>
    </source>
</evidence>
<evidence type="ECO:0000256" key="3">
    <source>
        <dbReference type="PIRSR" id="PIRSR601765-1"/>
    </source>
</evidence>
<dbReference type="SMART" id="SM00947">
    <property type="entry name" value="Pro_CA"/>
    <property type="match status" value="1"/>
</dbReference>
<sequence>MTTKSNCRNRNRRALLGLAAALAGGLATPLTSGQVRAAAATPPQLPLPTHTFRSDTLPATADEAMTRLKEGNSRFVTRRVRHPHQGRDRLRAVSMAQHPFAMVLGCIDSRVPPEQVFDQGLGDLLCIRTAGQALDGAVLGSIQYGIEELGVRLVVVLGHERCGAVSAAVEHARSGTSAQGHLARVVEQIAPAALETRGPASSADWVEQAVRANVTRVRHALSADPAFGGATVAGARFDLDTGRVSFHPF</sequence>
<name>A0A918X3W0_9ACTN</name>
<dbReference type="AlphaFoldDB" id="A0A918X3W0"/>
<gene>
    <name evidence="5" type="primary">ecaB</name>
    <name evidence="5" type="ORF">GCM10010334_60380</name>
</gene>
<comment type="function">
    <text evidence="2">Catalyzes the reversible hydration of carbon dioxide to form bicarbonate.</text>
</comment>
<dbReference type="InterPro" id="IPR001765">
    <property type="entry name" value="Carbonic_anhydrase"/>
</dbReference>
<dbReference type="RefSeq" id="WP_229898308.1">
    <property type="nucleotide sequence ID" value="NZ_BMVC01000014.1"/>
</dbReference>
<feature type="binding site" evidence="3">
    <location>
        <position position="159"/>
    </location>
    <ligand>
        <name>Zn(2+)</name>
        <dbReference type="ChEBI" id="CHEBI:29105"/>
    </ligand>
</feature>
<accession>A0A918X3W0</accession>
<proteinExistence type="inferred from homology"/>
<keyword evidence="3" id="KW-0862">Zinc</keyword>
<evidence type="ECO:0000313" key="5">
    <source>
        <dbReference type="EMBL" id="GHD07766.1"/>
    </source>
</evidence>
<dbReference type="GO" id="GO:0008270">
    <property type="term" value="F:zinc ion binding"/>
    <property type="evidence" value="ECO:0007669"/>
    <property type="project" value="InterPro"/>
</dbReference>
<feature type="binding site" evidence="3">
    <location>
        <position position="106"/>
    </location>
    <ligand>
        <name>Zn(2+)</name>
        <dbReference type="ChEBI" id="CHEBI:29105"/>
    </ligand>
</feature>
<reference evidence="5" key="1">
    <citation type="journal article" date="2014" name="Int. J. Syst. Evol. Microbiol.">
        <title>Complete genome sequence of Corynebacterium casei LMG S-19264T (=DSM 44701T), isolated from a smear-ripened cheese.</title>
        <authorList>
            <consortium name="US DOE Joint Genome Institute (JGI-PGF)"/>
            <person name="Walter F."/>
            <person name="Albersmeier A."/>
            <person name="Kalinowski J."/>
            <person name="Ruckert C."/>
        </authorList>
    </citation>
    <scope>NUCLEOTIDE SEQUENCE</scope>
    <source>
        <strain evidence="5">JCM 4637</strain>
    </source>
</reference>
<dbReference type="InterPro" id="IPR006311">
    <property type="entry name" value="TAT_signal"/>
</dbReference>
<keyword evidence="3" id="KW-0479">Metal-binding</keyword>
<dbReference type="PROSITE" id="PS51318">
    <property type="entry name" value="TAT"/>
    <property type="match status" value="1"/>
</dbReference>
<dbReference type="PANTHER" id="PTHR11002:SF79">
    <property type="entry name" value="CARBONIC ANHYDRASE 2"/>
    <property type="match status" value="1"/>
</dbReference>
<reference evidence="5" key="2">
    <citation type="submission" date="2020-09" db="EMBL/GenBank/DDBJ databases">
        <authorList>
            <person name="Sun Q."/>
            <person name="Ohkuma M."/>
        </authorList>
    </citation>
    <scope>NUCLEOTIDE SEQUENCE</scope>
    <source>
        <strain evidence="5">JCM 4637</strain>
    </source>
</reference>
<feature type="binding site" evidence="3">
    <location>
        <position position="162"/>
    </location>
    <ligand>
        <name>Zn(2+)</name>
        <dbReference type="ChEBI" id="CHEBI:29105"/>
    </ligand>
</feature>
<dbReference type="EMBL" id="BMVC01000014">
    <property type="protein sequence ID" value="GHD07766.1"/>
    <property type="molecule type" value="Genomic_DNA"/>
</dbReference>
<feature type="binding site" evidence="3">
    <location>
        <position position="108"/>
    </location>
    <ligand>
        <name>Zn(2+)</name>
        <dbReference type="ChEBI" id="CHEBI:29105"/>
    </ligand>
</feature>
<dbReference type="InterPro" id="IPR036874">
    <property type="entry name" value="Carbonic_anhydrase_sf"/>
</dbReference>
<protein>
    <submittedName>
        <fullName evidence="5">Carbonic anhydrase</fullName>
    </submittedName>
</protein>
<dbReference type="PANTHER" id="PTHR11002">
    <property type="entry name" value="CARBONIC ANHYDRASE"/>
    <property type="match status" value="1"/>
</dbReference>
<evidence type="ECO:0000256" key="1">
    <source>
        <dbReference type="ARBA" id="ARBA00006217"/>
    </source>
</evidence>
<dbReference type="GO" id="GO:0004089">
    <property type="term" value="F:carbonate dehydratase activity"/>
    <property type="evidence" value="ECO:0007669"/>
    <property type="project" value="InterPro"/>
</dbReference>
<evidence type="ECO:0000256" key="4">
    <source>
        <dbReference type="SAM" id="SignalP"/>
    </source>
</evidence>
<evidence type="ECO:0000256" key="2">
    <source>
        <dbReference type="ARBA" id="ARBA00024993"/>
    </source>
</evidence>
<comment type="cofactor">
    <cofactor evidence="3">
        <name>Zn(2+)</name>
        <dbReference type="ChEBI" id="CHEBI:29105"/>
    </cofactor>
    <text evidence="3">Binds 1 zinc ion per subunit.</text>
</comment>